<keyword evidence="2" id="KW-1133">Transmembrane helix</keyword>
<protein>
    <recommendedName>
        <fullName evidence="5">ATP synthase I</fullName>
    </recommendedName>
</protein>
<evidence type="ECO:0000256" key="1">
    <source>
        <dbReference type="SAM" id="MobiDB-lite"/>
    </source>
</evidence>
<organism evidence="3 4">
    <name type="scientific">Mangrovactinospora gilvigrisea</name>
    <dbReference type="NCBI Taxonomy" id="1428644"/>
    <lineage>
        <taxon>Bacteria</taxon>
        <taxon>Bacillati</taxon>
        <taxon>Actinomycetota</taxon>
        <taxon>Actinomycetes</taxon>
        <taxon>Kitasatosporales</taxon>
        <taxon>Streptomycetaceae</taxon>
        <taxon>Mangrovactinospora</taxon>
    </lineage>
</organism>
<evidence type="ECO:0000313" key="4">
    <source>
        <dbReference type="Proteomes" id="UP000243342"/>
    </source>
</evidence>
<evidence type="ECO:0000313" key="3">
    <source>
        <dbReference type="EMBL" id="OIV36818.1"/>
    </source>
</evidence>
<evidence type="ECO:0008006" key="5">
    <source>
        <dbReference type="Google" id="ProtNLM"/>
    </source>
</evidence>
<feature type="transmembrane region" description="Helical" evidence="2">
    <location>
        <begin position="100"/>
        <end position="121"/>
    </location>
</feature>
<feature type="transmembrane region" description="Helical" evidence="2">
    <location>
        <begin position="12"/>
        <end position="31"/>
    </location>
</feature>
<gene>
    <name evidence="3" type="ORF">BIV57_14220</name>
</gene>
<dbReference type="Proteomes" id="UP000243342">
    <property type="component" value="Unassembled WGS sequence"/>
</dbReference>
<dbReference type="EMBL" id="MLCF01000074">
    <property type="protein sequence ID" value="OIV36818.1"/>
    <property type="molecule type" value="Genomic_DNA"/>
</dbReference>
<feature type="compositionally biased region" description="Basic and acidic residues" evidence="1">
    <location>
        <begin position="142"/>
        <end position="152"/>
    </location>
</feature>
<dbReference type="AlphaFoldDB" id="A0A1J7CAZ4"/>
<keyword evidence="2" id="KW-0812">Transmembrane</keyword>
<proteinExistence type="predicted"/>
<dbReference type="STRING" id="1428644.BIV57_14220"/>
<name>A0A1J7CAZ4_9ACTN</name>
<comment type="caution">
    <text evidence="3">The sequence shown here is derived from an EMBL/GenBank/DDBJ whole genome shotgun (WGS) entry which is preliminary data.</text>
</comment>
<feature type="region of interest" description="Disordered" evidence="1">
    <location>
        <begin position="130"/>
        <end position="152"/>
    </location>
</feature>
<feature type="transmembrane region" description="Helical" evidence="2">
    <location>
        <begin position="73"/>
        <end position="94"/>
    </location>
</feature>
<keyword evidence="2" id="KW-0472">Membrane</keyword>
<accession>A0A1J7CAZ4</accession>
<sequence>MRSHDARIVRRAAVPTLIAGVIAMLISLLAAGAHGAIGAALGMALVVVFFAAGQWAISWAADNMPDFLMPAALGTYLVQILLVAVAAGALRHVTFMEPRAFGFTALACTLVWMAGQIRGLVKSKMFYVEPESGTGSTASKPSADDPAKEPAR</sequence>
<feature type="transmembrane region" description="Helical" evidence="2">
    <location>
        <begin position="37"/>
        <end position="61"/>
    </location>
</feature>
<keyword evidence="4" id="KW-1185">Reference proteome</keyword>
<evidence type="ECO:0000256" key="2">
    <source>
        <dbReference type="SAM" id="Phobius"/>
    </source>
</evidence>
<reference evidence="3 4" key="1">
    <citation type="submission" date="2016-10" db="EMBL/GenBank/DDBJ databases">
        <title>Genome sequence of Streptomyces gilvigriseus MUSC 26.</title>
        <authorList>
            <person name="Lee L.-H."/>
            <person name="Ser H.-L."/>
        </authorList>
    </citation>
    <scope>NUCLEOTIDE SEQUENCE [LARGE SCALE GENOMIC DNA]</scope>
    <source>
        <strain evidence="3 4">MUSC 26</strain>
    </source>
</reference>